<dbReference type="EMBL" id="JOKJ01000013">
    <property type="protein sequence ID" value="KEQ07278.1"/>
    <property type="molecule type" value="Genomic_DNA"/>
</dbReference>
<feature type="compositionally biased region" description="Acidic residues" evidence="5">
    <location>
        <begin position="68"/>
        <end position="82"/>
    </location>
</feature>
<feature type="compositionally biased region" description="Acidic residues" evidence="5">
    <location>
        <begin position="122"/>
        <end position="136"/>
    </location>
</feature>
<organism evidence="7 8">
    <name type="scientific">Pseudorhizobium pelagicum</name>
    <dbReference type="NCBI Taxonomy" id="1509405"/>
    <lineage>
        <taxon>Bacteria</taxon>
        <taxon>Pseudomonadati</taxon>
        <taxon>Pseudomonadota</taxon>
        <taxon>Alphaproteobacteria</taxon>
        <taxon>Hyphomicrobiales</taxon>
        <taxon>Rhizobiaceae</taxon>
        <taxon>Rhizobium/Agrobacterium group</taxon>
        <taxon>Pseudorhizobium</taxon>
    </lineage>
</organism>
<name>A0A922TB05_9HYPH</name>
<dbReference type="AlphaFoldDB" id="A0A922TB05"/>
<dbReference type="NCBIfam" id="TIGR01352">
    <property type="entry name" value="tonB_Cterm"/>
    <property type="match status" value="1"/>
</dbReference>
<dbReference type="GO" id="GO:0055085">
    <property type="term" value="P:transmembrane transport"/>
    <property type="evidence" value="ECO:0007669"/>
    <property type="project" value="InterPro"/>
</dbReference>
<comment type="subcellular location">
    <subcellularLocation>
        <location evidence="1">Membrane</location>
        <topology evidence="1">Single-pass membrane protein</topology>
    </subcellularLocation>
</comment>
<evidence type="ECO:0000256" key="4">
    <source>
        <dbReference type="ARBA" id="ARBA00023136"/>
    </source>
</evidence>
<sequence length="311" mass="33369">MTFTTPRSSRSGRFAELALWSTAGLVVLTAHIAAAAVLLKQEPSPPADQGPPAAIMIEMTAEPVAQNTEEDQVSTEEVDSEEIASRQVEPVEEPLPEPLPEPVEPPPPEEVAELEPVKPEPEPVEPEPIEQPEPEITETIPEPAPEPVEEVDPLEQQMIAALDNVEVPLPIMRPPPPPEPKKEPPKRAKPQPQAAKASQKAKLQTRQADRTAATQTSQGTSTPSVSPARWKSRVQAKIARNARRCPGNDTGLAAVRFSFDGNGNITNVSLSRSSGNSAIDNYIVSAVKRASPIPAPPAGAPRYLDQGLKCE</sequence>
<dbReference type="Pfam" id="PF13103">
    <property type="entry name" value="TonB_2"/>
    <property type="match status" value="1"/>
</dbReference>
<proteinExistence type="predicted"/>
<dbReference type="SUPFAM" id="SSF74653">
    <property type="entry name" value="TolA/TonB C-terminal domain"/>
    <property type="match status" value="1"/>
</dbReference>
<keyword evidence="4" id="KW-0472">Membrane</keyword>
<dbReference type="Gene3D" id="3.30.1150.10">
    <property type="match status" value="1"/>
</dbReference>
<dbReference type="GO" id="GO:0016020">
    <property type="term" value="C:membrane"/>
    <property type="evidence" value="ECO:0007669"/>
    <property type="project" value="UniProtKB-SubCell"/>
</dbReference>
<evidence type="ECO:0000259" key="6">
    <source>
        <dbReference type="PROSITE" id="PS52015"/>
    </source>
</evidence>
<dbReference type="InterPro" id="IPR037682">
    <property type="entry name" value="TonB_C"/>
</dbReference>
<reference evidence="7 8" key="1">
    <citation type="submission" date="2014-06" db="EMBL/GenBank/DDBJ databases">
        <title>Rhizobium pelagicum/R2-400B4.</title>
        <authorList>
            <person name="Kimes N.E."/>
            <person name="Lopez-Perez M."/>
        </authorList>
    </citation>
    <scope>NUCLEOTIDE SEQUENCE [LARGE SCALE GENOMIC DNA]</scope>
    <source>
        <strain evidence="7 8">R2-400B4</strain>
    </source>
</reference>
<accession>A0A922TB05</accession>
<dbReference type="Proteomes" id="UP000052167">
    <property type="component" value="Unassembled WGS sequence"/>
</dbReference>
<evidence type="ECO:0000256" key="5">
    <source>
        <dbReference type="SAM" id="MobiDB-lite"/>
    </source>
</evidence>
<feature type="domain" description="TonB C-terminal" evidence="6">
    <location>
        <begin position="225"/>
        <end position="311"/>
    </location>
</feature>
<feature type="region of interest" description="Disordered" evidence="5">
    <location>
        <begin position="40"/>
        <end position="246"/>
    </location>
</feature>
<evidence type="ECO:0000256" key="1">
    <source>
        <dbReference type="ARBA" id="ARBA00004167"/>
    </source>
</evidence>
<feature type="compositionally biased region" description="Low complexity" evidence="5">
    <location>
        <begin position="190"/>
        <end position="222"/>
    </location>
</feature>
<keyword evidence="3" id="KW-1133">Transmembrane helix</keyword>
<keyword evidence="8" id="KW-1185">Reference proteome</keyword>
<evidence type="ECO:0000313" key="8">
    <source>
        <dbReference type="Proteomes" id="UP000052167"/>
    </source>
</evidence>
<comment type="caution">
    <text evidence="7">The sequence shown here is derived from an EMBL/GenBank/DDBJ whole genome shotgun (WGS) entry which is preliminary data.</text>
</comment>
<feature type="region of interest" description="Disordered" evidence="5">
    <location>
        <begin position="291"/>
        <end position="311"/>
    </location>
</feature>
<dbReference type="PROSITE" id="PS52015">
    <property type="entry name" value="TONB_CTD"/>
    <property type="match status" value="1"/>
</dbReference>
<protein>
    <recommendedName>
        <fullName evidence="6">TonB C-terminal domain-containing protein</fullName>
    </recommendedName>
</protein>
<dbReference type="RefSeq" id="WP_037167842.1">
    <property type="nucleotide sequence ID" value="NZ_CAJXID010000002.1"/>
</dbReference>
<keyword evidence="2" id="KW-0812">Transmembrane</keyword>
<gene>
    <name evidence="7" type="ORF">GV68_05030</name>
</gene>
<dbReference type="OrthoDB" id="8456853at2"/>
<evidence type="ECO:0000313" key="7">
    <source>
        <dbReference type="EMBL" id="KEQ07278.1"/>
    </source>
</evidence>
<evidence type="ECO:0000256" key="3">
    <source>
        <dbReference type="ARBA" id="ARBA00022989"/>
    </source>
</evidence>
<dbReference type="InterPro" id="IPR006260">
    <property type="entry name" value="TonB/TolA_C"/>
</dbReference>
<feature type="compositionally biased region" description="Pro residues" evidence="5">
    <location>
        <begin position="96"/>
        <end position="109"/>
    </location>
</feature>
<evidence type="ECO:0000256" key="2">
    <source>
        <dbReference type="ARBA" id="ARBA00022692"/>
    </source>
</evidence>